<dbReference type="InterPro" id="IPR009056">
    <property type="entry name" value="Cyt_c-like_dom"/>
</dbReference>
<dbReference type="EMBL" id="LVYU01000035">
    <property type="protein sequence ID" value="KZB02601.1"/>
    <property type="molecule type" value="Genomic_DNA"/>
</dbReference>
<evidence type="ECO:0000256" key="4">
    <source>
        <dbReference type="ARBA" id="ARBA00022723"/>
    </source>
</evidence>
<dbReference type="PANTHER" id="PTHR33751:SF9">
    <property type="entry name" value="CYTOCHROME C4"/>
    <property type="match status" value="1"/>
</dbReference>
<proteinExistence type="predicted"/>
<feature type="domain" description="Cytochrome c" evidence="11">
    <location>
        <begin position="117"/>
        <end position="199"/>
    </location>
</feature>
<dbReference type="Gene3D" id="1.10.760.10">
    <property type="entry name" value="Cytochrome c-like domain"/>
    <property type="match status" value="2"/>
</dbReference>
<feature type="signal peptide" evidence="10">
    <location>
        <begin position="1"/>
        <end position="25"/>
    </location>
</feature>
<feature type="binding site" description="covalent" evidence="8">
    <location>
        <position position="137"/>
    </location>
    <ligand>
        <name>heme c</name>
        <dbReference type="ChEBI" id="CHEBI:61717"/>
        <label>2</label>
    </ligand>
</feature>
<dbReference type="InterPro" id="IPR024167">
    <property type="entry name" value="Cytochrome_c4-like"/>
</dbReference>
<evidence type="ECO:0000256" key="9">
    <source>
        <dbReference type="PIRSR" id="PIRSR000005-2"/>
    </source>
</evidence>
<feature type="domain" description="Cytochrome c" evidence="11">
    <location>
        <begin position="19"/>
        <end position="109"/>
    </location>
</feature>
<keyword evidence="7 9" id="KW-0408">Iron</keyword>
<keyword evidence="5" id="KW-0574">Periplasm</keyword>
<keyword evidence="2" id="KW-0813">Transport</keyword>
<gene>
    <name evidence="12" type="ORF">A4A59_08750</name>
</gene>
<organism evidence="12">
    <name type="scientific">Rhizobium leguminosarum</name>
    <dbReference type="NCBI Taxonomy" id="384"/>
    <lineage>
        <taxon>Bacteria</taxon>
        <taxon>Pseudomonadati</taxon>
        <taxon>Pseudomonadota</taxon>
        <taxon>Alphaproteobacteria</taxon>
        <taxon>Hyphomicrobiales</taxon>
        <taxon>Rhizobiaceae</taxon>
        <taxon>Rhizobium/Agrobacterium group</taxon>
        <taxon>Rhizobium</taxon>
    </lineage>
</organism>
<comment type="PTM">
    <text evidence="8">Binds 2 heme c groups covalently per subunit.</text>
</comment>
<dbReference type="GO" id="GO:0005506">
    <property type="term" value="F:iron ion binding"/>
    <property type="evidence" value="ECO:0007669"/>
    <property type="project" value="InterPro"/>
</dbReference>
<dbReference type="GO" id="GO:0009055">
    <property type="term" value="F:electron transfer activity"/>
    <property type="evidence" value="ECO:0007669"/>
    <property type="project" value="InterPro"/>
</dbReference>
<dbReference type="SUPFAM" id="SSF46626">
    <property type="entry name" value="Cytochrome c"/>
    <property type="match status" value="2"/>
</dbReference>
<dbReference type="AlphaFoldDB" id="A0A154IPV8"/>
<reference evidence="12" key="1">
    <citation type="submission" date="2016-03" db="EMBL/GenBank/DDBJ databases">
        <title>Microsymbionts genomes from the relict species Vavilovia formosa.</title>
        <authorList>
            <person name="Chirak E."/>
            <person name="Kimeklis A."/>
            <person name="Kopat V."/>
            <person name="Andronov E."/>
        </authorList>
    </citation>
    <scope>NUCLEOTIDE SEQUENCE [LARGE SCALE GENOMIC DNA]</scope>
    <source>
        <strain evidence="12">Vaf12</strain>
    </source>
</reference>
<comment type="subcellular location">
    <subcellularLocation>
        <location evidence="1">Periplasm</location>
    </subcellularLocation>
</comment>
<evidence type="ECO:0000256" key="8">
    <source>
        <dbReference type="PIRSR" id="PIRSR000005-1"/>
    </source>
</evidence>
<dbReference type="RefSeq" id="WP_062940241.1">
    <property type="nucleotide sequence ID" value="NZ_CP171846.1"/>
</dbReference>
<evidence type="ECO:0000256" key="5">
    <source>
        <dbReference type="ARBA" id="ARBA00022764"/>
    </source>
</evidence>
<evidence type="ECO:0000256" key="10">
    <source>
        <dbReference type="SAM" id="SignalP"/>
    </source>
</evidence>
<feature type="binding site" description="axial binding residue" evidence="9">
    <location>
        <position position="138"/>
    </location>
    <ligand>
        <name>heme c</name>
        <dbReference type="ChEBI" id="CHEBI:61717"/>
        <label>2</label>
    </ligand>
    <ligandPart>
        <name>Fe</name>
        <dbReference type="ChEBI" id="CHEBI:18248"/>
    </ligandPart>
</feature>
<accession>A0A154IPV8</accession>
<sequence>MPCSSALAPFVIAALVALSPLPAGAQNNAAPPPAAISHKAKLCGMCHGRKGLPTVKNTPIIAGQHESSLLIALQEYRNGARTDDLMGRIAKNLSDDDMKALAAYFSALPWPAYREPADAASITRFQALDVEKKCTSCHREGFVGYANTPRVANQKLDYLIKTLSDFHDNKRPNMPRMTALVRNLSADDIAAMAHYLAGL</sequence>
<feature type="binding site" description="axial binding residue" evidence="9">
    <location>
        <position position="47"/>
    </location>
    <ligand>
        <name>heme c</name>
        <dbReference type="ChEBI" id="CHEBI:61717"/>
        <label>1</label>
    </ligand>
    <ligandPart>
        <name>Fe</name>
        <dbReference type="ChEBI" id="CHEBI:18248"/>
    </ligandPart>
</feature>
<evidence type="ECO:0000256" key="7">
    <source>
        <dbReference type="ARBA" id="ARBA00023004"/>
    </source>
</evidence>
<dbReference type="PANTHER" id="PTHR33751">
    <property type="entry name" value="CBB3-TYPE CYTOCHROME C OXIDASE SUBUNIT FIXP"/>
    <property type="match status" value="1"/>
</dbReference>
<dbReference type="GO" id="GO:0020037">
    <property type="term" value="F:heme binding"/>
    <property type="evidence" value="ECO:0007669"/>
    <property type="project" value="InterPro"/>
</dbReference>
<feature type="chain" id="PRO_5007596243" evidence="10">
    <location>
        <begin position="26"/>
        <end position="199"/>
    </location>
</feature>
<feature type="binding site" description="covalent" evidence="8">
    <location>
        <position position="134"/>
    </location>
    <ligand>
        <name>heme c</name>
        <dbReference type="ChEBI" id="CHEBI:61717"/>
        <label>2</label>
    </ligand>
</feature>
<dbReference type="GO" id="GO:0042597">
    <property type="term" value="C:periplasmic space"/>
    <property type="evidence" value="ECO:0007669"/>
    <property type="project" value="UniProtKB-SubCell"/>
</dbReference>
<comment type="caution">
    <text evidence="12">The sequence shown here is derived from an EMBL/GenBank/DDBJ whole genome shotgun (WGS) entry which is preliminary data.</text>
</comment>
<feature type="binding site" description="axial binding residue" evidence="9">
    <location>
        <position position="86"/>
    </location>
    <ligand>
        <name>heme c</name>
        <dbReference type="ChEBI" id="CHEBI:61717"/>
        <label>1</label>
    </ligand>
    <ligandPart>
        <name>Fe</name>
        <dbReference type="ChEBI" id="CHEBI:18248"/>
    </ligandPart>
</feature>
<keyword evidence="4 9" id="KW-0479">Metal-binding</keyword>
<feature type="binding site" description="axial binding residue" evidence="9">
    <location>
        <position position="177"/>
    </location>
    <ligand>
        <name>heme c</name>
        <dbReference type="ChEBI" id="CHEBI:61717"/>
        <label>2</label>
    </ligand>
    <ligandPart>
        <name>Fe</name>
        <dbReference type="ChEBI" id="CHEBI:18248"/>
    </ligandPart>
</feature>
<evidence type="ECO:0000256" key="1">
    <source>
        <dbReference type="ARBA" id="ARBA00004418"/>
    </source>
</evidence>
<name>A0A154IPV8_RHILE</name>
<evidence type="ECO:0000256" key="2">
    <source>
        <dbReference type="ARBA" id="ARBA00022448"/>
    </source>
</evidence>
<evidence type="ECO:0000259" key="11">
    <source>
        <dbReference type="PROSITE" id="PS51007"/>
    </source>
</evidence>
<keyword evidence="3 8" id="KW-0349">Heme</keyword>
<dbReference type="Pfam" id="PF13442">
    <property type="entry name" value="Cytochrome_CBB3"/>
    <property type="match status" value="1"/>
</dbReference>
<protein>
    <submittedName>
        <fullName evidence="12">Cytochrome C</fullName>
    </submittedName>
</protein>
<dbReference type="Pfam" id="PF00034">
    <property type="entry name" value="Cytochrom_C"/>
    <property type="match status" value="1"/>
</dbReference>
<dbReference type="InterPro" id="IPR036909">
    <property type="entry name" value="Cyt_c-like_dom_sf"/>
</dbReference>
<evidence type="ECO:0000256" key="6">
    <source>
        <dbReference type="ARBA" id="ARBA00022982"/>
    </source>
</evidence>
<evidence type="ECO:0000256" key="3">
    <source>
        <dbReference type="ARBA" id="ARBA00022617"/>
    </source>
</evidence>
<feature type="binding site" description="covalent" evidence="8">
    <location>
        <position position="46"/>
    </location>
    <ligand>
        <name>heme c</name>
        <dbReference type="ChEBI" id="CHEBI:61717"/>
        <label>1</label>
    </ligand>
</feature>
<keyword evidence="10" id="KW-0732">Signal</keyword>
<dbReference type="InterPro" id="IPR050597">
    <property type="entry name" value="Cytochrome_c_Oxidase_Subunit"/>
</dbReference>
<feature type="binding site" description="covalent" evidence="8">
    <location>
        <position position="43"/>
    </location>
    <ligand>
        <name>heme c</name>
        <dbReference type="ChEBI" id="CHEBI:61717"/>
        <label>1</label>
    </ligand>
</feature>
<keyword evidence="6" id="KW-0249">Electron transport</keyword>
<evidence type="ECO:0000313" key="12">
    <source>
        <dbReference type="EMBL" id="KZB02601.1"/>
    </source>
</evidence>
<dbReference type="PROSITE" id="PS51007">
    <property type="entry name" value="CYTC"/>
    <property type="match status" value="2"/>
</dbReference>
<dbReference type="PIRSF" id="PIRSF000005">
    <property type="entry name" value="Cytochrome_c4"/>
    <property type="match status" value="1"/>
</dbReference>